<evidence type="ECO:0000313" key="2">
    <source>
        <dbReference type="Proteomes" id="UP000006903"/>
    </source>
</evidence>
<dbReference type="EMBL" id="CP001140">
    <property type="protein sequence ID" value="ACL11522.1"/>
    <property type="molecule type" value="Genomic_DNA"/>
</dbReference>
<sequence length="37" mass="4327">MPYRVLLAEFLLRRTTRAAASRVFQALVERFTDVESL</sequence>
<gene>
    <name evidence="1" type="ordered locus">DKAM_1196</name>
</gene>
<dbReference type="HOGENOM" id="CLU_3338272_0_0_2"/>
<dbReference type="Proteomes" id="UP000006903">
    <property type="component" value="Chromosome"/>
</dbReference>
<dbReference type="Gene3D" id="1.10.340.30">
    <property type="entry name" value="Hypothetical protein, domain 2"/>
    <property type="match status" value="1"/>
</dbReference>
<dbReference type="STRING" id="490899.DKAM_1196"/>
<dbReference type="GO" id="GO:0003824">
    <property type="term" value="F:catalytic activity"/>
    <property type="evidence" value="ECO:0007669"/>
    <property type="project" value="InterPro"/>
</dbReference>
<reference evidence="1 2" key="1">
    <citation type="journal article" date="2009" name="J. Bacteriol.">
        <title>Complete genome sequence of the anaerobic, protein-degrading hyperthermophilic crenarchaeon Desulfurococcus kamchatkensis.</title>
        <authorList>
            <person name="Ravin N.V."/>
            <person name="Mardanov A.V."/>
            <person name="Beletsky A.V."/>
            <person name="Kublanov I.V."/>
            <person name="Kolganova T.V."/>
            <person name="Lebedinsky A.V."/>
            <person name="Chernyh N.A."/>
            <person name="Bonch-Osmolovskaya E.A."/>
            <person name="Skryabin K.G."/>
        </authorList>
    </citation>
    <scope>NUCLEOTIDE SEQUENCE [LARGE SCALE GENOMIC DNA]</scope>
    <source>
        <strain evidence="2">DSM 18924 / JCM 16383 / VKM B-2413 / 1221n</strain>
    </source>
</reference>
<evidence type="ECO:0000313" key="1">
    <source>
        <dbReference type="EMBL" id="ACL11522.1"/>
    </source>
</evidence>
<dbReference type="SUPFAM" id="SSF48150">
    <property type="entry name" value="DNA-glycosylase"/>
    <property type="match status" value="1"/>
</dbReference>
<dbReference type="AlphaFoldDB" id="B8D5Z1"/>
<dbReference type="KEGG" id="dka:DKAM_1196"/>
<organism evidence="1 2">
    <name type="scientific">Desulfurococcus amylolyticus (strain DSM 18924 / JCM 16383 / VKM B-2413 / 1221n)</name>
    <name type="common">Desulfurococcus kamchatkensis</name>
    <dbReference type="NCBI Taxonomy" id="490899"/>
    <lineage>
        <taxon>Archaea</taxon>
        <taxon>Thermoproteota</taxon>
        <taxon>Thermoprotei</taxon>
        <taxon>Desulfurococcales</taxon>
        <taxon>Desulfurococcaceae</taxon>
        <taxon>Desulfurococcus</taxon>
    </lineage>
</organism>
<proteinExistence type="predicted"/>
<name>B8D5Z1_DESA1</name>
<dbReference type="InterPro" id="IPR011257">
    <property type="entry name" value="DNA_glycosylase"/>
</dbReference>
<dbReference type="GO" id="GO:0006281">
    <property type="term" value="P:DNA repair"/>
    <property type="evidence" value="ECO:0007669"/>
    <property type="project" value="InterPro"/>
</dbReference>
<dbReference type="eggNOG" id="arCOG00462">
    <property type="taxonomic scope" value="Archaea"/>
</dbReference>
<accession>B8D5Z1</accession>
<protein>
    <submittedName>
        <fullName evidence="1">Uncharacterized protein</fullName>
    </submittedName>
</protein>